<dbReference type="PROSITE" id="PS50143">
    <property type="entry name" value="BIR_REPEAT_2"/>
    <property type="match status" value="2"/>
</dbReference>
<dbReference type="EMBL" id="JAIWYP010000004">
    <property type="protein sequence ID" value="KAH3838703.1"/>
    <property type="molecule type" value="Genomic_DNA"/>
</dbReference>
<sequence length="243" mass="28573">MGCTKNYHPDGEHSDDDQDIGEDVAENPSEYYEQYYREMERLKTYDHPNWSKELNVHKFKLAANGFMYTTNNDEVECVFCRVTMKDFSVCEFDIKSRHRLLSSECGFASGYNSANIPITKEEKKEYCLKLIEIEDQTAIDDILKNYHGRLQKTACLFTYASYESRLKSFTSSYSKENFQTPELLARAGFLYVKEPDTVQCYWCRSVFNKWLPDDNPWNEHAKLAPHCGFLRPALRAREEYNWA</sequence>
<evidence type="ECO:0000256" key="1">
    <source>
        <dbReference type="SAM" id="MobiDB-lite"/>
    </source>
</evidence>
<evidence type="ECO:0000313" key="3">
    <source>
        <dbReference type="Proteomes" id="UP000828390"/>
    </source>
</evidence>
<dbReference type="AlphaFoldDB" id="A0A9D4KF44"/>
<accession>A0A9D4KF44</accession>
<name>A0A9D4KF44_DREPO</name>
<dbReference type="InterPro" id="IPR050784">
    <property type="entry name" value="IAP"/>
</dbReference>
<dbReference type="CDD" id="cd00022">
    <property type="entry name" value="BIR"/>
    <property type="match status" value="1"/>
</dbReference>
<dbReference type="Pfam" id="PF00653">
    <property type="entry name" value="BIR"/>
    <property type="match status" value="2"/>
</dbReference>
<dbReference type="Proteomes" id="UP000828390">
    <property type="component" value="Unassembled WGS sequence"/>
</dbReference>
<feature type="region of interest" description="Disordered" evidence="1">
    <location>
        <begin position="1"/>
        <end position="23"/>
    </location>
</feature>
<gene>
    <name evidence="2" type="ORF">DPMN_112116</name>
</gene>
<evidence type="ECO:0000313" key="2">
    <source>
        <dbReference type="EMBL" id="KAH3838703.1"/>
    </source>
</evidence>
<reference evidence="2" key="2">
    <citation type="submission" date="2020-11" db="EMBL/GenBank/DDBJ databases">
        <authorList>
            <person name="McCartney M.A."/>
            <person name="Auch B."/>
            <person name="Kono T."/>
            <person name="Mallez S."/>
            <person name="Becker A."/>
            <person name="Gohl D.M."/>
            <person name="Silverstein K.A.T."/>
            <person name="Koren S."/>
            <person name="Bechman K.B."/>
            <person name="Herman A."/>
            <person name="Abrahante J.E."/>
            <person name="Garbe J."/>
        </authorList>
    </citation>
    <scope>NUCLEOTIDE SEQUENCE</scope>
    <source>
        <strain evidence="2">Duluth1</strain>
        <tissue evidence="2">Whole animal</tissue>
    </source>
</reference>
<proteinExistence type="predicted"/>
<dbReference type="InterPro" id="IPR001370">
    <property type="entry name" value="BIR_rpt"/>
</dbReference>
<feature type="compositionally biased region" description="Acidic residues" evidence="1">
    <location>
        <begin position="13"/>
        <end position="23"/>
    </location>
</feature>
<protein>
    <submittedName>
        <fullName evidence="2">Uncharacterized protein</fullName>
    </submittedName>
</protein>
<organism evidence="2 3">
    <name type="scientific">Dreissena polymorpha</name>
    <name type="common">Zebra mussel</name>
    <name type="synonym">Mytilus polymorpha</name>
    <dbReference type="NCBI Taxonomy" id="45954"/>
    <lineage>
        <taxon>Eukaryota</taxon>
        <taxon>Metazoa</taxon>
        <taxon>Spiralia</taxon>
        <taxon>Lophotrochozoa</taxon>
        <taxon>Mollusca</taxon>
        <taxon>Bivalvia</taxon>
        <taxon>Autobranchia</taxon>
        <taxon>Heteroconchia</taxon>
        <taxon>Euheterodonta</taxon>
        <taxon>Imparidentia</taxon>
        <taxon>Neoheterodontei</taxon>
        <taxon>Myida</taxon>
        <taxon>Dreissenoidea</taxon>
        <taxon>Dreissenidae</taxon>
        <taxon>Dreissena</taxon>
    </lineage>
</organism>
<dbReference type="PROSITE" id="PS01282">
    <property type="entry name" value="BIR_REPEAT_1"/>
    <property type="match status" value="1"/>
</dbReference>
<comment type="caution">
    <text evidence="2">The sequence shown here is derived from an EMBL/GenBank/DDBJ whole genome shotgun (WGS) entry which is preliminary data.</text>
</comment>
<reference evidence="2" key="1">
    <citation type="journal article" date="2019" name="bioRxiv">
        <title>The Genome of the Zebra Mussel, Dreissena polymorpha: A Resource for Invasive Species Research.</title>
        <authorList>
            <person name="McCartney M.A."/>
            <person name="Auch B."/>
            <person name="Kono T."/>
            <person name="Mallez S."/>
            <person name="Zhang Y."/>
            <person name="Obille A."/>
            <person name="Becker A."/>
            <person name="Abrahante J.E."/>
            <person name="Garbe J."/>
            <person name="Badalamenti J.P."/>
            <person name="Herman A."/>
            <person name="Mangelson H."/>
            <person name="Liachko I."/>
            <person name="Sullivan S."/>
            <person name="Sone E.D."/>
            <person name="Koren S."/>
            <person name="Silverstein K.A.T."/>
            <person name="Beckman K.B."/>
            <person name="Gohl D.M."/>
        </authorList>
    </citation>
    <scope>NUCLEOTIDE SEQUENCE</scope>
    <source>
        <strain evidence="2">Duluth1</strain>
        <tissue evidence="2">Whole animal</tissue>
    </source>
</reference>
<dbReference type="PANTHER" id="PTHR10044">
    <property type="entry name" value="INHIBITOR OF APOPTOSIS"/>
    <property type="match status" value="1"/>
</dbReference>
<dbReference type="SUPFAM" id="SSF57924">
    <property type="entry name" value="Inhibitor of apoptosis (IAP) repeat"/>
    <property type="match status" value="2"/>
</dbReference>
<dbReference type="Gene3D" id="1.10.1170.10">
    <property type="entry name" value="Inhibitor Of Apoptosis Protein (2mihbC-IAP-1), Chain A"/>
    <property type="match status" value="2"/>
</dbReference>
<keyword evidence="3" id="KW-1185">Reference proteome</keyword>
<dbReference type="SMART" id="SM00238">
    <property type="entry name" value="BIR"/>
    <property type="match status" value="2"/>
</dbReference>